<comment type="similarity">
    <text evidence="1">Belongs to the small GTPase superfamily. Rab family.</text>
</comment>
<dbReference type="PRINTS" id="PR00449">
    <property type="entry name" value="RASTRNSFRMNG"/>
</dbReference>
<dbReference type="Gene3D" id="3.40.50.300">
    <property type="entry name" value="P-loop containing nucleotide triphosphate hydrolases"/>
    <property type="match status" value="1"/>
</dbReference>
<evidence type="ECO:0000256" key="1">
    <source>
        <dbReference type="ARBA" id="ARBA00006270"/>
    </source>
</evidence>
<dbReference type="SMART" id="SM00174">
    <property type="entry name" value="RHO"/>
    <property type="match status" value="1"/>
</dbReference>
<keyword evidence="3" id="KW-0342">GTP-binding</keyword>
<dbReference type="PROSITE" id="PS51419">
    <property type="entry name" value="RAB"/>
    <property type="match status" value="1"/>
</dbReference>
<dbReference type="SMART" id="SM00175">
    <property type="entry name" value="RAB"/>
    <property type="match status" value="1"/>
</dbReference>
<evidence type="ECO:0000256" key="2">
    <source>
        <dbReference type="ARBA" id="ARBA00022741"/>
    </source>
</evidence>
<dbReference type="AlphaFoldDB" id="A0A812EWS2"/>
<proteinExistence type="inferred from homology"/>
<evidence type="ECO:0000313" key="4">
    <source>
        <dbReference type="EMBL" id="CAE1331697.1"/>
    </source>
</evidence>
<dbReference type="GO" id="GO:0090385">
    <property type="term" value="P:phagosome-lysosome fusion"/>
    <property type="evidence" value="ECO:0007669"/>
    <property type="project" value="TreeGrafter"/>
</dbReference>
<evidence type="ECO:0000313" key="5">
    <source>
        <dbReference type="Proteomes" id="UP000597762"/>
    </source>
</evidence>
<comment type="caution">
    <text evidence="4">The sequence shown here is derived from an EMBL/GenBank/DDBJ whole genome shotgun (WGS) entry which is preliminary data.</text>
</comment>
<dbReference type="OrthoDB" id="8830751at2759"/>
<accession>A0A812EWS2</accession>
<dbReference type="PANTHER" id="PTHR47981:SF42">
    <property type="entry name" value="RAS-RELATED PROTEIN RAB-7L1-LIKE ISOFORM X1"/>
    <property type="match status" value="1"/>
</dbReference>
<sequence length="218" mass="25032">MDRMRGNLTKDYKDAISSIEWIKVVAVGDTHTGKTSLIKIICQNTEDKITDYIPTVGVDYGFKIHDVDERKVRVHLWDLSGDPDYFEVRKELYTGTDILLLIFDVTRPETFNHLSDWINEVTGLLTPPDQCPTMSVLANKLLENSIDGLHQRVLDTTTFPFIIIHIDRPNHYTSEVVSNDPLHLRDNTMLVFVADPLVVLNEVRDFLFFEEEAFTPVP</sequence>
<organism evidence="4 5">
    <name type="scientific">Acanthosepion pharaonis</name>
    <name type="common">Pharaoh cuttlefish</name>
    <name type="synonym">Sepia pharaonis</name>
    <dbReference type="NCBI Taxonomy" id="158019"/>
    <lineage>
        <taxon>Eukaryota</taxon>
        <taxon>Metazoa</taxon>
        <taxon>Spiralia</taxon>
        <taxon>Lophotrochozoa</taxon>
        <taxon>Mollusca</taxon>
        <taxon>Cephalopoda</taxon>
        <taxon>Coleoidea</taxon>
        <taxon>Decapodiformes</taxon>
        <taxon>Sepiida</taxon>
        <taxon>Sepiina</taxon>
        <taxon>Sepiidae</taxon>
        <taxon>Acanthosepion</taxon>
    </lineage>
</organism>
<dbReference type="Proteomes" id="UP000597762">
    <property type="component" value="Unassembled WGS sequence"/>
</dbReference>
<dbReference type="Pfam" id="PF00071">
    <property type="entry name" value="Ras"/>
    <property type="match status" value="1"/>
</dbReference>
<name>A0A812EWS2_ACAPH</name>
<dbReference type="GO" id="GO:0005525">
    <property type="term" value="F:GTP binding"/>
    <property type="evidence" value="ECO:0007669"/>
    <property type="project" value="UniProtKB-KW"/>
</dbReference>
<dbReference type="PANTHER" id="PTHR47981">
    <property type="entry name" value="RAB FAMILY"/>
    <property type="match status" value="1"/>
</dbReference>
<dbReference type="GO" id="GO:0005764">
    <property type="term" value="C:lysosome"/>
    <property type="evidence" value="ECO:0007669"/>
    <property type="project" value="TreeGrafter"/>
</dbReference>
<dbReference type="SUPFAM" id="SSF52540">
    <property type="entry name" value="P-loop containing nucleoside triphosphate hydrolases"/>
    <property type="match status" value="1"/>
</dbReference>
<evidence type="ECO:0000256" key="3">
    <source>
        <dbReference type="ARBA" id="ARBA00023134"/>
    </source>
</evidence>
<dbReference type="GO" id="GO:0045335">
    <property type="term" value="C:phagocytic vesicle"/>
    <property type="evidence" value="ECO:0007669"/>
    <property type="project" value="TreeGrafter"/>
</dbReference>
<gene>
    <name evidence="4" type="ORF">SPHA_80842</name>
</gene>
<protein>
    <submittedName>
        <fullName evidence="4">DNAJC27</fullName>
    </submittedName>
</protein>
<dbReference type="GO" id="GO:0003924">
    <property type="term" value="F:GTPase activity"/>
    <property type="evidence" value="ECO:0007669"/>
    <property type="project" value="InterPro"/>
</dbReference>
<dbReference type="GO" id="GO:0005770">
    <property type="term" value="C:late endosome"/>
    <property type="evidence" value="ECO:0007669"/>
    <property type="project" value="TreeGrafter"/>
</dbReference>
<reference evidence="4" key="1">
    <citation type="submission" date="2021-01" db="EMBL/GenBank/DDBJ databases">
        <authorList>
            <person name="Li R."/>
            <person name="Bekaert M."/>
        </authorList>
    </citation>
    <scope>NUCLEOTIDE SEQUENCE</scope>
    <source>
        <strain evidence="4">Farmed</strain>
    </source>
</reference>
<dbReference type="EMBL" id="CAHIKZ030005611">
    <property type="protein sequence ID" value="CAE1331697.1"/>
    <property type="molecule type" value="Genomic_DNA"/>
</dbReference>
<keyword evidence="2" id="KW-0547">Nucleotide-binding</keyword>
<keyword evidence="5" id="KW-1185">Reference proteome</keyword>
<dbReference type="GO" id="GO:0008333">
    <property type="term" value="P:endosome to lysosome transport"/>
    <property type="evidence" value="ECO:0007669"/>
    <property type="project" value="TreeGrafter"/>
</dbReference>
<dbReference type="InterPro" id="IPR001806">
    <property type="entry name" value="Small_GTPase"/>
</dbReference>
<dbReference type="InterPro" id="IPR027417">
    <property type="entry name" value="P-loop_NTPase"/>
</dbReference>